<dbReference type="EMBL" id="OVTA01000127">
    <property type="protein sequence ID" value="SPS03010.1"/>
    <property type="molecule type" value="Genomic_DNA"/>
</dbReference>
<dbReference type="GO" id="GO:0006313">
    <property type="term" value="P:DNA transposition"/>
    <property type="evidence" value="ECO:0007669"/>
    <property type="project" value="InterPro"/>
</dbReference>
<sequence>MSKHRRPYAKAFRQQMVDLVLSGRSPADLAKEFEPTAETIFNWMAQAEREASTRYDGLTSAERHELIRLRSENLQLKIERQILARAAGCFAPECHSSPDKGTNSG</sequence>
<protein>
    <submittedName>
        <fullName evidence="1">Transposase</fullName>
    </submittedName>
</protein>
<proteinExistence type="predicted"/>
<dbReference type="GO" id="GO:0004803">
    <property type="term" value="F:transposase activity"/>
    <property type="evidence" value="ECO:0007669"/>
    <property type="project" value="InterPro"/>
</dbReference>
<name>A0A375JFW2_9BURK</name>
<organism evidence="1 2">
    <name type="scientific">Cupriavidus taiwanensis</name>
    <dbReference type="NCBI Taxonomy" id="164546"/>
    <lineage>
        <taxon>Bacteria</taxon>
        <taxon>Pseudomonadati</taxon>
        <taxon>Pseudomonadota</taxon>
        <taxon>Betaproteobacteria</taxon>
        <taxon>Burkholderiales</taxon>
        <taxon>Burkholderiaceae</taxon>
        <taxon>Cupriavidus</taxon>
    </lineage>
</organism>
<dbReference type="GO" id="GO:0003677">
    <property type="term" value="F:DNA binding"/>
    <property type="evidence" value="ECO:0007669"/>
    <property type="project" value="InterPro"/>
</dbReference>
<dbReference type="SUPFAM" id="SSF46689">
    <property type="entry name" value="Homeodomain-like"/>
    <property type="match status" value="1"/>
</dbReference>
<evidence type="ECO:0000313" key="1">
    <source>
        <dbReference type="EMBL" id="SPS03010.1"/>
    </source>
</evidence>
<reference evidence="1 2" key="1">
    <citation type="submission" date="2018-01" db="EMBL/GenBank/DDBJ databases">
        <authorList>
            <person name="Gaut B.S."/>
            <person name="Morton B.R."/>
            <person name="Clegg M.T."/>
            <person name="Duvall M.R."/>
        </authorList>
    </citation>
    <scope>NUCLEOTIDE SEQUENCE [LARGE SCALE GENOMIC DNA]</scope>
    <source>
        <strain evidence="1">Cupriavidus taiwanensis cmp 52</strain>
    </source>
</reference>
<dbReference type="AlphaFoldDB" id="A0A375JFW2"/>
<accession>A0A375JFW2</accession>
<dbReference type="Pfam" id="PF01527">
    <property type="entry name" value="HTH_Tnp_1"/>
    <property type="match status" value="1"/>
</dbReference>
<gene>
    <name evidence="1" type="ORF">CBM2634_U60018</name>
</gene>
<dbReference type="Proteomes" id="UP000256805">
    <property type="component" value="Unassembled WGS sequence"/>
</dbReference>
<evidence type="ECO:0000313" key="2">
    <source>
        <dbReference type="Proteomes" id="UP000256805"/>
    </source>
</evidence>
<dbReference type="InterPro" id="IPR002514">
    <property type="entry name" value="Transposase_8"/>
</dbReference>
<dbReference type="InterPro" id="IPR009057">
    <property type="entry name" value="Homeodomain-like_sf"/>
</dbReference>